<dbReference type="InterPro" id="IPR005225">
    <property type="entry name" value="Small_GTP-bd"/>
</dbReference>
<dbReference type="InterPro" id="IPR001806">
    <property type="entry name" value="Small_GTPase"/>
</dbReference>
<protein>
    <submittedName>
        <fullName evidence="3">Uncharacterized protein</fullName>
    </submittedName>
</protein>
<dbReference type="FunFam" id="3.40.50.300:FF:001447">
    <property type="entry name" value="Ras-related protein Rab-1B"/>
    <property type="match status" value="1"/>
</dbReference>
<keyword evidence="2" id="KW-0342">GTP-binding</keyword>
<organism evidence="3">
    <name type="scientific">Medioppia subpectinata</name>
    <dbReference type="NCBI Taxonomy" id="1979941"/>
    <lineage>
        <taxon>Eukaryota</taxon>
        <taxon>Metazoa</taxon>
        <taxon>Ecdysozoa</taxon>
        <taxon>Arthropoda</taxon>
        <taxon>Chelicerata</taxon>
        <taxon>Arachnida</taxon>
        <taxon>Acari</taxon>
        <taxon>Acariformes</taxon>
        <taxon>Sarcoptiformes</taxon>
        <taxon>Oribatida</taxon>
        <taxon>Brachypylina</taxon>
        <taxon>Oppioidea</taxon>
        <taxon>Oppiidae</taxon>
        <taxon>Medioppia</taxon>
    </lineage>
</organism>
<evidence type="ECO:0000256" key="2">
    <source>
        <dbReference type="ARBA" id="ARBA00023134"/>
    </source>
</evidence>
<dbReference type="EMBL" id="CAJPIZ010015537">
    <property type="protein sequence ID" value="CAG2115318.1"/>
    <property type="molecule type" value="Genomic_DNA"/>
</dbReference>
<dbReference type="Proteomes" id="UP000759131">
    <property type="component" value="Unassembled WGS sequence"/>
</dbReference>
<dbReference type="InterPro" id="IPR027417">
    <property type="entry name" value="P-loop_NTPase"/>
</dbReference>
<proteinExistence type="predicted"/>
<dbReference type="AlphaFoldDB" id="A0A7R9Q6Z2"/>
<dbReference type="PROSITE" id="PS51419">
    <property type="entry name" value="RAB"/>
    <property type="match status" value="1"/>
</dbReference>
<sequence length="262" mass="30741">IVIVGNGVVGKSSMIQRFCRGIFSNEYKKTLGVDFMERMIRVKSENIRLMLWDTAGQEEFDAITKAYYRDRQSFLSIEKWKKKVEFECGDIPMAIVHNKIDLSHQSVVRREEVDSLVKRHHWKLFRTSVKDNLNVENVFHFLAESYINSINDDYNEEPVFHSSNQPFYTNNMPNIMQSNTDPLFHQRIAPFVPQYRQQRSQTYKLGYNYLNSGMGLQTYGSNGVVSHYRYNGLPMRRQSSAIVLHRPQSQYQQLLAKHSLNN</sequence>
<keyword evidence="4" id="KW-1185">Reference proteome</keyword>
<dbReference type="SMART" id="SM00174">
    <property type="entry name" value="RHO"/>
    <property type="match status" value="1"/>
</dbReference>
<keyword evidence="1" id="KW-0547">Nucleotide-binding</keyword>
<dbReference type="GO" id="GO:0003924">
    <property type="term" value="F:GTPase activity"/>
    <property type="evidence" value="ECO:0007669"/>
    <property type="project" value="InterPro"/>
</dbReference>
<dbReference type="Gene3D" id="3.40.50.300">
    <property type="entry name" value="P-loop containing nucleotide triphosphate hydrolases"/>
    <property type="match status" value="1"/>
</dbReference>
<dbReference type="PANTHER" id="PTHR47977">
    <property type="entry name" value="RAS-RELATED PROTEIN RAB"/>
    <property type="match status" value="1"/>
</dbReference>
<feature type="non-terminal residue" evidence="3">
    <location>
        <position position="262"/>
    </location>
</feature>
<accession>A0A7R9Q6Z2</accession>
<dbReference type="SMART" id="SM00176">
    <property type="entry name" value="RAN"/>
    <property type="match status" value="1"/>
</dbReference>
<dbReference type="InterPro" id="IPR050227">
    <property type="entry name" value="Rab"/>
</dbReference>
<reference evidence="3" key="1">
    <citation type="submission" date="2020-11" db="EMBL/GenBank/DDBJ databases">
        <authorList>
            <person name="Tran Van P."/>
        </authorList>
    </citation>
    <scope>NUCLEOTIDE SEQUENCE</scope>
</reference>
<dbReference type="EMBL" id="OC870112">
    <property type="protein sequence ID" value="CAD7634888.1"/>
    <property type="molecule type" value="Genomic_DNA"/>
</dbReference>
<dbReference type="OrthoDB" id="6585768at2759"/>
<feature type="non-terminal residue" evidence="3">
    <location>
        <position position="1"/>
    </location>
</feature>
<name>A0A7R9Q6Z2_9ACAR</name>
<dbReference type="PROSITE" id="PS51421">
    <property type="entry name" value="RAS"/>
    <property type="match status" value="1"/>
</dbReference>
<dbReference type="GO" id="GO:0005525">
    <property type="term" value="F:GTP binding"/>
    <property type="evidence" value="ECO:0007669"/>
    <property type="project" value="UniProtKB-KW"/>
</dbReference>
<dbReference type="Pfam" id="PF00071">
    <property type="entry name" value="Ras"/>
    <property type="match status" value="1"/>
</dbReference>
<evidence type="ECO:0000313" key="3">
    <source>
        <dbReference type="EMBL" id="CAD7634888.1"/>
    </source>
</evidence>
<evidence type="ECO:0000313" key="4">
    <source>
        <dbReference type="Proteomes" id="UP000759131"/>
    </source>
</evidence>
<dbReference type="PRINTS" id="PR00449">
    <property type="entry name" value="RASTRNSFRMNG"/>
</dbReference>
<dbReference type="SMART" id="SM00175">
    <property type="entry name" value="RAB"/>
    <property type="match status" value="1"/>
</dbReference>
<dbReference type="NCBIfam" id="TIGR00231">
    <property type="entry name" value="small_GTP"/>
    <property type="match status" value="1"/>
</dbReference>
<gene>
    <name evidence="3" type="ORF">OSB1V03_LOCUS15281</name>
</gene>
<dbReference type="SMART" id="SM00173">
    <property type="entry name" value="RAS"/>
    <property type="match status" value="1"/>
</dbReference>
<dbReference type="SUPFAM" id="SSF52540">
    <property type="entry name" value="P-loop containing nucleoside triphosphate hydrolases"/>
    <property type="match status" value="1"/>
</dbReference>
<evidence type="ECO:0000256" key="1">
    <source>
        <dbReference type="ARBA" id="ARBA00022741"/>
    </source>
</evidence>